<gene>
    <name evidence="1" type="ORF">AVEN_97032_1</name>
</gene>
<evidence type="ECO:0000313" key="2">
    <source>
        <dbReference type="Proteomes" id="UP000499080"/>
    </source>
</evidence>
<sequence>MRVDTTAVPVKSEDFPARIQRGASGLSSRSLKVNKFDFVYTQMVLRVPQGYAYHRLGTSALEGSICERLYDIAARELNYTVFSNYKQIPHNCFFSSSLHYGKLKVLLY</sequence>
<dbReference type="EMBL" id="BGPR01000895">
    <property type="protein sequence ID" value="GBM39418.1"/>
    <property type="molecule type" value="Genomic_DNA"/>
</dbReference>
<evidence type="ECO:0000313" key="1">
    <source>
        <dbReference type="EMBL" id="GBM39418.1"/>
    </source>
</evidence>
<protein>
    <submittedName>
        <fullName evidence="1">Uncharacterized protein</fullName>
    </submittedName>
</protein>
<keyword evidence="2" id="KW-1185">Reference proteome</keyword>
<proteinExistence type="predicted"/>
<name>A0A4Y2FFK5_ARAVE</name>
<dbReference type="AlphaFoldDB" id="A0A4Y2FFK5"/>
<comment type="caution">
    <text evidence="1">The sequence shown here is derived from an EMBL/GenBank/DDBJ whole genome shotgun (WGS) entry which is preliminary data.</text>
</comment>
<dbReference type="Proteomes" id="UP000499080">
    <property type="component" value="Unassembled WGS sequence"/>
</dbReference>
<accession>A0A4Y2FFK5</accession>
<organism evidence="1 2">
    <name type="scientific">Araneus ventricosus</name>
    <name type="common">Orbweaver spider</name>
    <name type="synonym">Epeira ventricosa</name>
    <dbReference type="NCBI Taxonomy" id="182803"/>
    <lineage>
        <taxon>Eukaryota</taxon>
        <taxon>Metazoa</taxon>
        <taxon>Ecdysozoa</taxon>
        <taxon>Arthropoda</taxon>
        <taxon>Chelicerata</taxon>
        <taxon>Arachnida</taxon>
        <taxon>Araneae</taxon>
        <taxon>Araneomorphae</taxon>
        <taxon>Entelegynae</taxon>
        <taxon>Araneoidea</taxon>
        <taxon>Araneidae</taxon>
        <taxon>Araneus</taxon>
    </lineage>
</organism>
<reference evidence="1 2" key="1">
    <citation type="journal article" date="2019" name="Sci. Rep.">
        <title>Orb-weaving spider Araneus ventricosus genome elucidates the spidroin gene catalogue.</title>
        <authorList>
            <person name="Kono N."/>
            <person name="Nakamura H."/>
            <person name="Ohtoshi R."/>
            <person name="Moran D.A.P."/>
            <person name="Shinohara A."/>
            <person name="Yoshida Y."/>
            <person name="Fujiwara M."/>
            <person name="Mori M."/>
            <person name="Tomita M."/>
            <person name="Arakawa K."/>
        </authorList>
    </citation>
    <scope>NUCLEOTIDE SEQUENCE [LARGE SCALE GENOMIC DNA]</scope>
</reference>